<sequence length="437" mass="47469">MHEIETATIRRITWRLIPFLCLCYFISWLDRVNVGFAAIAMNADMGFSPALFGLGAGIFFIGYVLCEPPSNLALRKFGARVWIARIMITWGVISGAMAFIQGQWSFLSLRLLLGIAEAGFFPGIILYLTLWFPAKYRGRTFGLFILTTPLASVIGAPISGALFGMHGLLGLEGWRWMFLIEAIPAVVLGVVCLYYLTDKPEDATWLTKEQRDWLTSTMRAEEAARTHDHGTVHLMDALRSSRLWLLGLVYLGPVIGLYGLGFWMPQIVKGLVQSHGITNPFYLGLLTGLPSVGAAIGMVYWTRHSDRTGERIWHLVGPLFVGAAGMVMSAYMSSPVGGLIALSIALIGVNVSLPVFWTLPTAFLTGAAAAVGIALINCIGNIGGYLGPQLIGIVKQSTNSIEIALLAIASLMLLAGFIALYLGHARKHDVAKIVPAE</sequence>
<feature type="transmembrane region" description="Helical" evidence="6">
    <location>
        <begin position="49"/>
        <end position="66"/>
    </location>
</feature>
<dbReference type="Proteomes" id="UP000286997">
    <property type="component" value="Unassembled WGS sequence"/>
</dbReference>
<proteinExistence type="predicted"/>
<feature type="transmembrane region" description="Helical" evidence="6">
    <location>
        <begin position="281"/>
        <end position="300"/>
    </location>
</feature>
<evidence type="ECO:0000256" key="3">
    <source>
        <dbReference type="ARBA" id="ARBA00022692"/>
    </source>
</evidence>
<feature type="transmembrane region" description="Helical" evidence="6">
    <location>
        <begin position="403"/>
        <end position="422"/>
    </location>
</feature>
<dbReference type="PANTHER" id="PTHR43791">
    <property type="entry name" value="PERMEASE-RELATED"/>
    <property type="match status" value="1"/>
</dbReference>
<comment type="caution">
    <text evidence="8">The sequence shown here is derived from an EMBL/GenBank/DDBJ whole genome shotgun (WGS) entry which is preliminary data.</text>
</comment>
<dbReference type="GO" id="GO:0022857">
    <property type="term" value="F:transmembrane transporter activity"/>
    <property type="evidence" value="ECO:0007669"/>
    <property type="project" value="InterPro"/>
</dbReference>
<organism evidence="8 9">
    <name type="scientific">Methylobacterium oryzihabitans</name>
    <dbReference type="NCBI Taxonomy" id="2499852"/>
    <lineage>
        <taxon>Bacteria</taxon>
        <taxon>Pseudomonadati</taxon>
        <taxon>Pseudomonadota</taxon>
        <taxon>Alphaproteobacteria</taxon>
        <taxon>Hyphomicrobiales</taxon>
        <taxon>Methylobacteriaceae</taxon>
        <taxon>Methylobacterium</taxon>
    </lineage>
</organism>
<feature type="transmembrane region" description="Helical" evidence="6">
    <location>
        <begin position="243"/>
        <end position="261"/>
    </location>
</feature>
<keyword evidence="4 6" id="KW-1133">Transmembrane helix</keyword>
<feature type="domain" description="Major facilitator superfamily (MFS) profile" evidence="7">
    <location>
        <begin position="16"/>
        <end position="427"/>
    </location>
</feature>
<keyword evidence="9" id="KW-1185">Reference proteome</keyword>
<feature type="transmembrane region" description="Helical" evidence="6">
    <location>
        <begin position="176"/>
        <end position="196"/>
    </location>
</feature>
<dbReference type="GO" id="GO:0016020">
    <property type="term" value="C:membrane"/>
    <property type="evidence" value="ECO:0007669"/>
    <property type="project" value="UniProtKB-SubCell"/>
</dbReference>
<dbReference type="CDD" id="cd17319">
    <property type="entry name" value="MFS_ExuT_GudP_like"/>
    <property type="match status" value="1"/>
</dbReference>
<feature type="transmembrane region" description="Helical" evidence="6">
    <location>
        <begin position="78"/>
        <end position="100"/>
    </location>
</feature>
<dbReference type="PANTHER" id="PTHR43791:SF36">
    <property type="entry name" value="TRANSPORTER, PUTATIVE (AFU_ORTHOLOGUE AFUA_6G08340)-RELATED"/>
    <property type="match status" value="1"/>
</dbReference>
<dbReference type="InterPro" id="IPR036259">
    <property type="entry name" value="MFS_trans_sf"/>
</dbReference>
<evidence type="ECO:0000256" key="4">
    <source>
        <dbReference type="ARBA" id="ARBA00022989"/>
    </source>
</evidence>
<dbReference type="PROSITE" id="PS50850">
    <property type="entry name" value="MFS"/>
    <property type="match status" value="1"/>
</dbReference>
<feature type="transmembrane region" description="Helical" evidence="6">
    <location>
        <begin position="338"/>
        <end position="356"/>
    </location>
</feature>
<dbReference type="OrthoDB" id="9773957at2"/>
<comment type="subcellular location">
    <subcellularLocation>
        <location evidence="1">Membrane</location>
        <topology evidence="1">Multi-pass membrane protein</topology>
    </subcellularLocation>
</comment>
<feature type="transmembrane region" description="Helical" evidence="6">
    <location>
        <begin position="312"/>
        <end position="332"/>
    </location>
</feature>
<keyword evidence="3 6" id="KW-0812">Transmembrane</keyword>
<dbReference type="Pfam" id="PF07690">
    <property type="entry name" value="MFS_1"/>
    <property type="match status" value="1"/>
</dbReference>
<dbReference type="EMBL" id="SACP01000002">
    <property type="protein sequence ID" value="RVU21216.1"/>
    <property type="molecule type" value="Genomic_DNA"/>
</dbReference>
<keyword evidence="5 6" id="KW-0472">Membrane</keyword>
<dbReference type="RefSeq" id="WP_127727436.1">
    <property type="nucleotide sequence ID" value="NZ_SACP01000002.1"/>
</dbReference>
<feature type="transmembrane region" description="Helical" evidence="6">
    <location>
        <begin position="363"/>
        <end position="383"/>
    </location>
</feature>
<dbReference type="SUPFAM" id="SSF103473">
    <property type="entry name" value="MFS general substrate transporter"/>
    <property type="match status" value="1"/>
</dbReference>
<reference evidence="8 9" key="1">
    <citation type="submission" date="2019-01" db="EMBL/GenBank/DDBJ databases">
        <authorList>
            <person name="Chen W.-M."/>
        </authorList>
    </citation>
    <scope>NUCLEOTIDE SEQUENCE [LARGE SCALE GENOMIC DNA]</scope>
    <source>
        <strain evidence="8 9">TER-1</strain>
    </source>
</reference>
<evidence type="ECO:0000313" key="8">
    <source>
        <dbReference type="EMBL" id="RVU21216.1"/>
    </source>
</evidence>
<dbReference type="AlphaFoldDB" id="A0A3S2YWT3"/>
<keyword evidence="2" id="KW-0813">Transport</keyword>
<evidence type="ECO:0000313" key="9">
    <source>
        <dbReference type="Proteomes" id="UP000286997"/>
    </source>
</evidence>
<evidence type="ECO:0000256" key="6">
    <source>
        <dbReference type="SAM" id="Phobius"/>
    </source>
</evidence>
<accession>A0A3S2YWT3</accession>
<dbReference type="Gene3D" id="1.20.1250.20">
    <property type="entry name" value="MFS general substrate transporter like domains"/>
    <property type="match status" value="2"/>
</dbReference>
<dbReference type="InterPro" id="IPR020846">
    <property type="entry name" value="MFS_dom"/>
</dbReference>
<evidence type="ECO:0000256" key="5">
    <source>
        <dbReference type="ARBA" id="ARBA00023136"/>
    </source>
</evidence>
<name>A0A3S2YWT3_9HYPH</name>
<dbReference type="InterPro" id="IPR011701">
    <property type="entry name" value="MFS"/>
</dbReference>
<feature type="transmembrane region" description="Helical" evidence="6">
    <location>
        <begin position="112"/>
        <end position="134"/>
    </location>
</feature>
<gene>
    <name evidence="8" type="ORF">EOE48_03750</name>
</gene>
<protein>
    <submittedName>
        <fullName evidence="8">MFS transporter</fullName>
    </submittedName>
</protein>
<evidence type="ECO:0000256" key="2">
    <source>
        <dbReference type="ARBA" id="ARBA00022448"/>
    </source>
</evidence>
<dbReference type="FunFam" id="1.20.1250.20:FF:000018">
    <property type="entry name" value="MFS transporter permease"/>
    <property type="match status" value="1"/>
</dbReference>
<feature type="transmembrane region" description="Helical" evidence="6">
    <location>
        <begin position="141"/>
        <end position="164"/>
    </location>
</feature>
<feature type="transmembrane region" description="Helical" evidence="6">
    <location>
        <begin position="12"/>
        <end position="29"/>
    </location>
</feature>
<evidence type="ECO:0000256" key="1">
    <source>
        <dbReference type="ARBA" id="ARBA00004141"/>
    </source>
</evidence>
<evidence type="ECO:0000259" key="7">
    <source>
        <dbReference type="PROSITE" id="PS50850"/>
    </source>
</evidence>